<keyword evidence="5 7" id="KW-0472">Membrane</keyword>
<sequence length="361" mass="40794">MDKCCAEDRPSPRRQRRLNGLQLPLNYLQVAGWIVYATTALLNFIILIHIQFEELKMVALVFYIVLYVSHTACHAAASWLDPSENELRKLAVNTVPEFDRNIHAHVIENGRCHLCNIHTSSKKTKHCSLCNKCVDRFDHHCKWLNNCVGRRNYGAFMASVATALVISALTMSLCIADLVLFFKDTSYLSLPAQNFINCTLMLEVSSNYCRTSIYFLVFLMMFGLCALAIACPLMHLCCFHVYITILGVSTYEYMVRGGPSDVLRPCYMSRCGCGRMKLTKKLDVNKSSKPKEGNKEIQNEATDLKLNVSPSEVTKPIHNNGSNVANLLSILINNELDRAKKILLYDKNKIHPHEVDNTPLA</sequence>
<dbReference type="EMBL" id="JTDY01007413">
    <property type="protein sequence ID" value="KOB65215.1"/>
    <property type="molecule type" value="Genomic_DNA"/>
</dbReference>
<evidence type="ECO:0000256" key="7">
    <source>
        <dbReference type="RuleBase" id="RU079119"/>
    </source>
</evidence>
<comment type="similarity">
    <text evidence="7">Belongs to the DHHC palmitoyltransferase family.</text>
</comment>
<dbReference type="Proteomes" id="UP000037510">
    <property type="component" value="Unassembled WGS sequence"/>
</dbReference>
<feature type="transmembrane region" description="Helical" evidence="7">
    <location>
        <begin position="153"/>
        <end position="182"/>
    </location>
</feature>
<feature type="transmembrane region" description="Helical" evidence="7">
    <location>
        <begin position="27"/>
        <end position="48"/>
    </location>
</feature>
<evidence type="ECO:0000256" key="6">
    <source>
        <dbReference type="ARBA" id="ARBA00023315"/>
    </source>
</evidence>
<comment type="subcellular location">
    <subcellularLocation>
        <location evidence="1">Membrane</location>
        <topology evidence="1">Multi-pass membrane protein</topology>
    </subcellularLocation>
</comment>
<comment type="catalytic activity">
    <reaction evidence="7">
        <text>L-cysteinyl-[protein] + hexadecanoyl-CoA = S-hexadecanoyl-L-cysteinyl-[protein] + CoA</text>
        <dbReference type="Rhea" id="RHEA:36683"/>
        <dbReference type="Rhea" id="RHEA-COMP:10131"/>
        <dbReference type="Rhea" id="RHEA-COMP:11032"/>
        <dbReference type="ChEBI" id="CHEBI:29950"/>
        <dbReference type="ChEBI" id="CHEBI:57287"/>
        <dbReference type="ChEBI" id="CHEBI:57379"/>
        <dbReference type="ChEBI" id="CHEBI:74151"/>
        <dbReference type="EC" id="2.3.1.225"/>
    </reaction>
</comment>
<keyword evidence="4 7" id="KW-1133">Transmembrane helix</keyword>
<gene>
    <name evidence="10" type="ORF">OBRU01_00052</name>
    <name evidence="9" type="ORF">OBRU01_23038</name>
</gene>
<dbReference type="Pfam" id="PF01529">
    <property type="entry name" value="DHHC"/>
    <property type="match status" value="1"/>
</dbReference>
<dbReference type="PROSITE" id="PS50216">
    <property type="entry name" value="DHHC"/>
    <property type="match status" value="1"/>
</dbReference>
<feature type="transmembrane region" description="Helical" evidence="7">
    <location>
        <begin position="60"/>
        <end position="80"/>
    </location>
</feature>
<dbReference type="GO" id="GO:0005783">
    <property type="term" value="C:endoplasmic reticulum"/>
    <property type="evidence" value="ECO:0007669"/>
    <property type="project" value="TreeGrafter"/>
</dbReference>
<dbReference type="STRING" id="104452.A0A0L7KQ43"/>
<evidence type="ECO:0000313" key="10">
    <source>
        <dbReference type="EMBL" id="KOB79526.1"/>
    </source>
</evidence>
<keyword evidence="6 7" id="KW-0012">Acyltransferase</keyword>
<dbReference type="PANTHER" id="PTHR22883:SF203">
    <property type="entry name" value="PALMITOYLTRANSFERASE"/>
    <property type="match status" value="1"/>
</dbReference>
<evidence type="ECO:0000256" key="5">
    <source>
        <dbReference type="ARBA" id="ARBA00023136"/>
    </source>
</evidence>
<dbReference type="GO" id="GO:0019706">
    <property type="term" value="F:protein-cysteine S-palmitoyltransferase activity"/>
    <property type="evidence" value="ECO:0007669"/>
    <property type="project" value="UniProtKB-EC"/>
</dbReference>
<evidence type="ECO:0000313" key="11">
    <source>
        <dbReference type="Proteomes" id="UP000037510"/>
    </source>
</evidence>
<evidence type="ECO:0000259" key="8">
    <source>
        <dbReference type="Pfam" id="PF01529"/>
    </source>
</evidence>
<dbReference type="InterPro" id="IPR039859">
    <property type="entry name" value="PFA4/ZDH16/20/ERF2-like"/>
</dbReference>
<feature type="domain" description="Palmitoyltransferase DHHC" evidence="8">
    <location>
        <begin position="111"/>
        <end position="255"/>
    </location>
</feature>
<dbReference type="GO" id="GO:0005794">
    <property type="term" value="C:Golgi apparatus"/>
    <property type="evidence" value="ECO:0007669"/>
    <property type="project" value="TreeGrafter"/>
</dbReference>
<proteinExistence type="inferred from homology"/>
<evidence type="ECO:0000256" key="1">
    <source>
        <dbReference type="ARBA" id="ARBA00004141"/>
    </source>
</evidence>
<dbReference type="InterPro" id="IPR001594">
    <property type="entry name" value="Palmitoyltrfase_DHHC"/>
</dbReference>
<comment type="domain">
    <text evidence="7">The DHHC domain is required for palmitoyltransferase activity.</text>
</comment>
<accession>A0A0L7KQ43</accession>
<dbReference type="PANTHER" id="PTHR22883">
    <property type="entry name" value="ZINC FINGER DHHC DOMAIN CONTAINING PROTEIN"/>
    <property type="match status" value="1"/>
</dbReference>
<dbReference type="GO" id="GO:0016020">
    <property type="term" value="C:membrane"/>
    <property type="evidence" value="ECO:0007669"/>
    <property type="project" value="UniProtKB-SubCell"/>
</dbReference>
<name>A0A0L7KQ43_OPEBR</name>
<comment type="caution">
    <text evidence="9">The sequence shown here is derived from an EMBL/GenBank/DDBJ whole genome shotgun (WGS) entry which is preliminary data.</text>
</comment>
<reference evidence="9 11" key="1">
    <citation type="journal article" date="2015" name="Genome Biol. Evol.">
        <title>The genome of winter moth (Operophtera brumata) provides a genomic perspective on sexual dimorphism and phenology.</title>
        <authorList>
            <person name="Derks M.F."/>
            <person name="Smit S."/>
            <person name="Salis L."/>
            <person name="Schijlen E."/>
            <person name="Bossers A."/>
            <person name="Mateman C."/>
            <person name="Pijl A.S."/>
            <person name="de Ridder D."/>
            <person name="Groenen M.A."/>
            <person name="Visser M.E."/>
            <person name="Megens H.J."/>
        </authorList>
    </citation>
    <scope>NUCLEOTIDE SEQUENCE [LARGE SCALE GENOMIC DNA]</scope>
    <source>
        <strain evidence="9">WM2013NL</strain>
        <tissue evidence="9">Head and thorax</tissue>
    </source>
</reference>
<dbReference type="EMBL" id="JTDY01000002">
    <property type="protein sequence ID" value="KOB79526.1"/>
    <property type="molecule type" value="Genomic_DNA"/>
</dbReference>
<keyword evidence="3 7" id="KW-0812">Transmembrane</keyword>
<feature type="transmembrane region" description="Helical" evidence="7">
    <location>
        <begin position="213"/>
        <end position="236"/>
    </location>
</feature>
<evidence type="ECO:0000313" key="9">
    <source>
        <dbReference type="EMBL" id="KOB65215.1"/>
    </source>
</evidence>
<evidence type="ECO:0000256" key="4">
    <source>
        <dbReference type="ARBA" id="ARBA00022989"/>
    </source>
</evidence>
<evidence type="ECO:0000256" key="3">
    <source>
        <dbReference type="ARBA" id="ARBA00022692"/>
    </source>
</evidence>
<dbReference type="EC" id="2.3.1.225" evidence="7"/>
<dbReference type="GO" id="GO:0006612">
    <property type="term" value="P:protein targeting to membrane"/>
    <property type="evidence" value="ECO:0007669"/>
    <property type="project" value="TreeGrafter"/>
</dbReference>
<organism evidence="9 11">
    <name type="scientific">Operophtera brumata</name>
    <name type="common">Winter moth</name>
    <name type="synonym">Phalaena brumata</name>
    <dbReference type="NCBI Taxonomy" id="104452"/>
    <lineage>
        <taxon>Eukaryota</taxon>
        <taxon>Metazoa</taxon>
        <taxon>Ecdysozoa</taxon>
        <taxon>Arthropoda</taxon>
        <taxon>Hexapoda</taxon>
        <taxon>Insecta</taxon>
        <taxon>Pterygota</taxon>
        <taxon>Neoptera</taxon>
        <taxon>Endopterygota</taxon>
        <taxon>Lepidoptera</taxon>
        <taxon>Glossata</taxon>
        <taxon>Ditrysia</taxon>
        <taxon>Geometroidea</taxon>
        <taxon>Geometridae</taxon>
        <taxon>Larentiinae</taxon>
        <taxon>Operophtera</taxon>
    </lineage>
</organism>
<protein>
    <recommendedName>
        <fullName evidence="7">Palmitoyltransferase</fullName>
        <ecNumber evidence="7">2.3.1.225</ecNumber>
    </recommendedName>
</protein>
<dbReference type="AlphaFoldDB" id="A0A0L7KQ43"/>
<keyword evidence="2 7" id="KW-0808">Transferase</keyword>
<evidence type="ECO:0000256" key="2">
    <source>
        <dbReference type="ARBA" id="ARBA00022679"/>
    </source>
</evidence>
<keyword evidence="11" id="KW-1185">Reference proteome</keyword>